<proteinExistence type="predicted"/>
<dbReference type="AlphaFoldDB" id="A0A918X9W9"/>
<sequence>MHPDLAARAADLYRAEREREAREARTAREARAEHGRDGVPERREPRRGSARKRRRTRADGPAEQDVHTGKRARIRFRGA</sequence>
<evidence type="ECO:0000256" key="1">
    <source>
        <dbReference type="SAM" id="MobiDB-lite"/>
    </source>
</evidence>
<feature type="compositionally biased region" description="Basic residues" evidence="1">
    <location>
        <begin position="69"/>
        <end position="79"/>
    </location>
</feature>
<evidence type="ECO:0000313" key="2">
    <source>
        <dbReference type="EMBL" id="GHD18385.1"/>
    </source>
</evidence>
<gene>
    <name evidence="2" type="ORF">GCM10007147_08530</name>
</gene>
<protein>
    <submittedName>
        <fullName evidence="2">Uncharacterized protein</fullName>
    </submittedName>
</protein>
<feature type="compositionally biased region" description="Basic and acidic residues" evidence="1">
    <location>
        <begin position="1"/>
        <end position="47"/>
    </location>
</feature>
<dbReference type="Proteomes" id="UP000654947">
    <property type="component" value="Unassembled WGS sequence"/>
</dbReference>
<comment type="caution">
    <text evidence="2">The sequence shown here is derived from an EMBL/GenBank/DDBJ whole genome shotgun (WGS) entry which is preliminary data.</text>
</comment>
<reference evidence="2 3" key="1">
    <citation type="journal article" date="2014" name="Int. J. Syst. Evol. Microbiol.">
        <title>Complete genome sequence of Corynebacterium casei LMG S-19264T (=DSM 44701T), isolated from a smear-ripened cheese.</title>
        <authorList>
            <consortium name="US DOE Joint Genome Institute (JGI-PGF)"/>
            <person name="Walter F."/>
            <person name="Albersmeier A."/>
            <person name="Kalinowski J."/>
            <person name="Ruckert C."/>
        </authorList>
    </citation>
    <scope>NUCLEOTIDE SEQUENCE [LARGE SCALE GENOMIC DNA]</scope>
    <source>
        <strain evidence="2 3">KCTC 19473</strain>
    </source>
</reference>
<feature type="compositionally biased region" description="Basic and acidic residues" evidence="1">
    <location>
        <begin position="57"/>
        <end position="68"/>
    </location>
</feature>
<keyword evidence="3" id="KW-1185">Reference proteome</keyword>
<evidence type="ECO:0000313" key="3">
    <source>
        <dbReference type="Proteomes" id="UP000654947"/>
    </source>
</evidence>
<dbReference type="RefSeq" id="WP_017574094.1">
    <property type="nucleotide sequence ID" value="NZ_BMXL01000003.1"/>
</dbReference>
<dbReference type="EMBL" id="BMXL01000003">
    <property type="protein sequence ID" value="GHD18385.1"/>
    <property type="molecule type" value="Genomic_DNA"/>
</dbReference>
<organism evidence="2 3">
    <name type="scientific">Nocardiopsis kunsanensis</name>
    <dbReference type="NCBI Taxonomy" id="141693"/>
    <lineage>
        <taxon>Bacteria</taxon>
        <taxon>Bacillati</taxon>
        <taxon>Actinomycetota</taxon>
        <taxon>Actinomycetes</taxon>
        <taxon>Streptosporangiales</taxon>
        <taxon>Nocardiopsidaceae</taxon>
        <taxon>Nocardiopsis</taxon>
    </lineage>
</organism>
<name>A0A918X9W9_9ACTN</name>
<feature type="region of interest" description="Disordered" evidence="1">
    <location>
        <begin position="1"/>
        <end position="79"/>
    </location>
</feature>
<accession>A0A918X9W9</accession>